<accession>A0ABD2AKA6</accession>
<organism evidence="2 3">
    <name type="scientific">Vespula squamosa</name>
    <name type="common">Southern yellow jacket</name>
    <name type="synonym">Wasp</name>
    <dbReference type="NCBI Taxonomy" id="30214"/>
    <lineage>
        <taxon>Eukaryota</taxon>
        <taxon>Metazoa</taxon>
        <taxon>Ecdysozoa</taxon>
        <taxon>Arthropoda</taxon>
        <taxon>Hexapoda</taxon>
        <taxon>Insecta</taxon>
        <taxon>Pterygota</taxon>
        <taxon>Neoptera</taxon>
        <taxon>Endopterygota</taxon>
        <taxon>Hymenoptera</taxon>
        <taxon>Apocrita</taxon>
        <taxon>Aculeata</taxon>
        <taxon>Vespoidea</taxon>
        <taxon>Vespidae</taxon>
        <taxon>Vespinae</taxon>
        <taxon>Vespula</taxon>
    </lineage>
</organism>
<protein>
    <submittedName>
        <fullName evidence="2">Uncharacterized protein</fullName>
    </submittedName>
</protein>
<dbReference type="EMBL" id="JAUDFV010000147">
    <property type="protein sequence ID" value="KAL2720110.1"/>
    <property type="molecule type" value="Genomic_DNA"/>
</dbReference>
<reference evidence="2 3" key="1">
    <citation type="journal article" date="2024" name="Ann. Entomol. Soc. Am.">
        <title>Genomic analyses of the southern and eastern yellowjacket wasps (Hymenoptera: Vespidae) reveal evolutionary signatures of social life.</title>
        <authorList>
            <person name="Catto M.A."/>
            <person name="Caine P.B."/>
            <person name="Orr S.E."/>
            <person name="Hunt B.G."/>
            <person name="Goodisman M.A.D."/>
        </authorList>
    </citation>
    <scope>NUCLEOTIDE SEQUENCE [LARGE SCALE GENOMIC DNA]</scope>
    <source>
        <strain evidence="2">233</strain>
        <tissue evidence="2">Head and thorax</tissue>
    </source>
</reference>
<comment type="caution">
    <text evidence="2">The sequence shown here is derived from an EMBL/GenBank/DDBJ whole genome shotgun (WGS) entry which is preliminary data.</text>
</comment>
<gene>
    <name evidence="2" type="ORF">V1478_010376</name>
</gene>
<proteinExistence type="predicted"/>
<name>A0ABD2AKA6_VESSQ</name>
<feature type="compositionally biased region" description="Basic residues" evidence="1">
    <location>
        <begin position="1"/>
        <end position="13"/>
    </location>
</feature>
<feature type="compositionally biased region" description="Basic and acidic residues" evidence="1">
    <location>
        <begin position="14"/>
        <end position="38"/>
    </location>
</feature>
<evidence type="ECO:0000313" key="3">
    <source>
        <dbReference type="Proteomes" id="UP001607302"/>
    </source>
</evidence>
<feature type="region of interest" description="Disordered" evidence="1">
    <location>
        <begin position="1"/>
        <end position="41"/>
    </location>
</feature>
<evidence type="ECO:0000313" key="2">
    <source>
        <dbReference type="EMBL" id="KAL2720110.1"/>
    </source>
</evidence>
<evidence type="ECO:0000256" key="1">
    <source>
        <dbReference type="SAM" id="MobiDB-lite"/>
    </source>
</evidence>
<sequence length="64" mass="7394">MEMKGKERKKSRKEAKEVTNEGGKERQSVARDERTDGRKAKRWRAQGRCSCYTVIKASASWECS</sequence>
<dbReference type="AlphaFoldDB" id="A0ABD2AKA6"/>
<dbReference type="Proteomes" id="UP001607302">
    <property type="component" value="Unassembled WGS sequence"/>
</dbReference>
<keyword evidence="3" id="KW-1185">Reference proteome</keyword>